<evidence type="ECO:0000313" key="3">
    <source>
        <dbReference type="EMBL" id="CAL1145989.1"/>
    </source>
</evidence>
<dbReference type="SUPFAM" id="SSF53335">
    <property type="entry name" value="S-adenosyl-L-methionine-dependent methyltransferases"/>
    <property type="match status" value="1"/>
</dbReference>
<dbReference type="AlphaFoldDB" id="A0A9P1FWW2"/>
<dbReference type="Pfam" id="PF05175">
    <property type="entry name" value="MTS"/>
    <property type="match status" value="1"/>
</dbReference>
<reference evidence="3" key="2">
    <citation type="submission" date="2024-04" db="EMBL/GenBank/DDBJ databases">
        <authorList>
            <person name="Chen Y."/>
            <person name="Shah S."/>
            <person name="Dougan E. K."/>
            <person name="Thang M."/>
            <person name="Chan C."/>
        </authorList>
    </citation>
    <scope>NUCLEOTIDE SEQUENCE [LARGE SCALE GENOMIC DNA]</scope>
</reference>
<dbReference type="EMBL" id="CAMXCT020001735">
    <property type="protein sequence ID" value="CAL1145989.1"/>
    <property type="molecule type" value="Genomic_DNA"/>
</dbReference>
<reference evidence="2" key="1">
    <citation type="submission" date="2022-10" db="EMBL/GenBank/DDBJ databases">
        <authorList>
            <person name="Chen Y."/>
            <person name="Dougan E. K."/>
            <person name="Chan C."/>
            <person name="Rhodes N."/>
            <person name="Thang M."/>
        </authorList>
    </citation>
    <scope>NUCLEOTIDE SEQUENCE</scope>
</reference>
<dbReference type="GO" id="GO:0008168">
    <property type="term" value="F:methyltransferase activity"/>
    <property type="evidence" value="ECO:0007669"/>
    <property type="project" value="InterPro"/>
</dbReference>
<dbReference type="Proteomes" id="UP001152797">
    <property type="component" value="Unassembled WGS sequence"/>
</dbReference>
<protein>
    <recommendedName>
        <fullName evidence="1">Methyltransferase small domain-containing protein</fullName>
    </recommendedName>
</protein>
<evidence type="ECO:0000259" key="1">
    <source>
        <dbReference type="Pfam" id="PF05175"/>
    </source>
</evidence>
<keyword evidence="4" id="KW-1185">Reference proteome</keyword>
<evidence type="ECO:0000313" key="2">
    <source>
        <dbReference type="EMBL" id="CAI3992614.1"/>
    </source>
</evidence>
<evidence type="ECO:0000313" key="4">
    <source>
        <dbReference type="Proteomes" id="UP001152797"/>
    </source>
</evidence>
<dbReference type="InterPro" id="IPR029063">
    <property type="entry name" value="SAM-dependent_MTases_sf"/>
</dbReference>
<dbReference type="Gene3D" id="3.40.50.150">
    <property type="entry name" value="Vaccinia Virus protein VP39"/>
    <property type="match status" value="1"/>
</dbReference>
<comment type="caution">
    <text evidence="2">The sequence shown here is derived from an EMBL/GenBank/DDBJ whole genome shotgun (WGS) entry which is preliminary data.</text>
</comment>
<dbReference type="OrthoDB" id="413520at2759"/>
<organism evidence="2">
    <name type="scientific">Cladocopium goreaui</name>
    <dbReference type="NCBI Taxonomy" id="2562237"/>
    <lineage>
        <taxon>Eukaryota</taxon>
        <taxon>Sar</taxon>
        <taxon>Alveolata</taxon>
        <taxon>Dinophyceae</taxon>
        <taxon>Suessiales</taxon>
        <taxon>Symbiodiniaceae</taxon>
        <taxon>Cladocopium</taxon>
    </lineage>
</organism>
<proteinExistence type="predicted"/>
<sequence>MHLWHYVGPHPKLIQTMHVMCETEAGVLLKWGRTYGHRQTIAICRESHAEADDVMSGDTESVDVDGLSVRLARVPETLGLGCEDVTGFQAWLPATRAAARAFRQLGSVETRLVLELGCGLGALGTAMSRERKSFVVMTDKELPVLQLAKQTAEANAGVKLDVVAYDFVKGSSPWRQGCFDSVLAADVLFLDQLSSPLFEAFRVAGAGTGILGHQIRRAVYRGADGKPCLEAHDSALEGFRQRAEKQLRSTENFPEEESMALVLEWPAQSKRPRLK</sequence>
<dbReference type="EMBL" id="CAMXCT010001735">
    <property type="protein sequence ID" value="CAI3992614.1"/>
    <property type="molecule type" value="Genomic_DNA"/>
</dbReference>
<gene>
    <name evidence="2" type="ORF">C1SCF055_LOCUS19430</name>
</gene>
<dbReference type="CDD" id="cd02440">
    <property type="entry name" value="AdoMet_MTases"/>
    <property type="match status" value="1"/>
</dbReference>
<feature type="domain" description="Methyltransferase small" evidence="1">
    <location>
        <begin position="108"/>
        <end position="170"/>
    </location>
</feature>
<name>A0A9P1FWW2_9DINO</name>
<accession>A0A9P1FWW2</accession>
<dbReference type="InterPro" id="IPR007848">
    <property type="entry name" value="Small_mtfrase_dom"/>
</dbReference>
<dbReference type="EMBL" id="CAMXCT030001735">
    <property type="protein sequence ID" value="CAL4779926.1"/>
    <property type="molecule type" value="Genomic_DNA"/>
</dbReference>